<comment type="caution">
    <text evidence="1">The sequence shown here is derived from an EMBL/GenBank/DDBJ whole genome shotgun (WGS) entry which is preliminary data.</text>
</comment>
<protein>
    <submittedName>
        <fullName evidence="1">Uncharacterized protein</fullName>
    </submittedName>
</protein>
<gene>
    <name evidence="1" type="ORF">VAE063_1010032</name>
</gene>
<dbReference type="RefSeq" id="WP_246203259.1">
    <property type="nucleotide sequence ID" value="NZ_CALYLA010000026.1"/>
</dbReference>
<organism evidence="1 2">
    <name type="scientific">Vibrio aestuarianus</name>
    <dbReference type="NCBI Taxonomy" id="28171"/>
    <lineage>
        <taxon>Bacteria</taxon>
        <taxon>Pseudomonadati</taxon>
        <taxon>Pseudomonadota</taxon>
        <taxon>Gammaproteobacteria</taxon>
        <taxon>Vibrionales</taxon>
        <taxon>Vibrionaceae</taxon>
        <taxon>Vibrio</taxon>
    </lineage>
</organism>
<proteinExistence type="predicted"/>
<evidence type="ECO:0000313" key="1">
    <source>
        <dbReference type="EMBL" id="CAH8195453.1"/>
    </source>
</evidence>
<dbReference type="Proteomes" id="UP001152658">
    <property type="component" value="Unassembled WGS sequence"/>
</dbReference>
<accession>A0ABN8TMV5</accession>
<evidence type="ECO:0000313" key="2">
    <source>
        <dbReference type="Proteomes" id="UP001152658"/>
    </source>
</evidence>
<keyword evidence="2" id="KW-1185">Reference proteome</keyword>
<name>A0ABN8TMV5_9VIBR</name>
<dbReference type="EMBL" id="CALYLK010000002">
    <property type="protein sequence ID" value="CAH8195453.1"/>
    <property type="molecule type" value="Genomic_DNA"/>
</dbReference>
<reference evidence="1" key="1">
    <citation type="submission" date="2022-06" db="EMBL/GenBank/DDBJ databases">
        <authorList>
            <person name="Goudenege D."/>
            <person name="Le Roux F."/>
        </authorList>
    </citation>
    <scope>NUCLEOTIDE SEQUENCE</scope>
    <source>
        <strain evidence="1">12-063</strain>
    </source>
</reference>
<sequence length="66" mass="7786">MNFILKELCSQLTKLVFILHWQAWHLLLAGHIDSIDLLEKYGYVYSRDLTKITPTGIHLMYIKAMH</sequence>